<evidence type="ECO:0000259" key="1">
    <source>
        <dbReference type="PROSITE" id="PS50862"/>
    </source>
</evidence>
<feature type="non-terminal residue" evidence="2">
    <location>
        <position position="286"/>
    </location>
</feature>
<dbReference type="GO" id="GO:0004821">
    <property type="term" value="F:histidine-tRNA ligase activity"/>
    <property type="evidence" value="ECO:0007669"/>
    <property type="project" value="TreeGrafter"/>
</dbReference>
<feature type="domain" description="Aminoacyl-transfer RNA synthetases class-II family profile" evidence="1">
    <location>
        <begin position="31"/>
        <end position="286"/>
    </location>
</feature>
<comment type="caution">
    <text evidence="2">The sequence shown here is derived from an EMBL/GenBank/DDBJ whole genome shotgun (WGS) entry which is preliminary data.</text>
</comment>
<dbReference type="InterPro" id="IPR004516">
    <property type="entry name" value="HisRS/HisZ"/>
</dbReference>
<evidence type="ECO:0000313" key="3">
    <source>
        <dbReference type="Proteomes" id="UP000230837"/>
    </source>
</evidence>
<evidence type="ECO:0000313" key="2">
    <source>
        <dbReference type="EMBL" id="PIW97047.1"/>
    </source>
</evidence>
<sequence>MNDKKLSTEPYKGVRDFYPENMAEQRYMFEVWRLTAEQFGFQEYNASVLEPAELYRHKTSTEIVNEQTYSFTDRGDRAVTLRPEMTPTVARMIAGRRRELSFPVRWYSIPNLFRYERMQRGRLREHWQLNCDIFGIDDVSADVEIILLANEIFKNFGAENGLHYEIHVSSRRLLEALYDSLTLDKEIRLGVTRLADRKNKMEVDEFKRQMQSIAGETTSVILSFLNADNINVVPETIKDTPAYTEILTLINTMTDLDCQLVFDPTIIRGFDYYTGIVFEVMDLDPE</sequence>
<proteinExistence type="predicted"/>
<dbReference type="InterPro" id="IPR041715">
    <property type="entry name" value="HisRS-like_core"/>
</dbReference>
<reference evidence="3" key="1">
    <citation type="submission" date="2017-09" db="EMBL/GenBank/DDBJ databases">
        <title>Depth-based differentiation of microbial function through sediment-hosted aquifers and enrichment of novel symbionts in the deep terrestrial subsurface.</title>
        <authorList>
            <person name="Probst A.J."/>
            <person name="Ladd B."/>
            <person name="Jarett J.K."/>
            <person name="Geller-Mcgrath D.E."/>
            <person name="Sieber C.M.K."/>
            <person name="Emerson J.B."/>
            <person name="Anantharaman K."/>
            <person name="Thomas B.C."/>
            <person name="Malmstrom R."/>
            <person name="Stieglmeier M."/>
            <person name="Klingl A."/>
            <person name="Woyke T."/>
            <person name="Ryan C.M."/>
            <person name="Banfield J.F."/>
        </authorList>
    </citation>
    <scope>NUCLEOTIDE SEQUENCE [LARGE SCALE GENOMIC DNA]</scope>
</reference>
<protein>
    <submittedName>
        <fullName evidence="2">Histidine--tRNA ligase</fullName>
    </submittedName>
</protein>
<keyword evidence="2" id="KW-0436">Ligase</keyword>
<dbReference type="GO" id="GO:0005737">
    <property type="term" value="C:cytoplasm"/>
    <property type="evidence" value="ECO:0007669"/>
    <property type="project" value="InterPro"/>
</dbReference>
<organism evidence="2 3">
    <name type="scientific">Candidatus Kaiserbacteria bacterium CG_4_8_14_3_um_filter_38_9</name>
    <dbReference type="NCBI Taxonomy" id="1974599"/>
    <lineage>
        <taxon>Bacteria</taxon>
        <taxon>Candidatus Kaiseribacteriota</taxon>
    </lineage>
</organism>
<dbReference type="Gene3D" id="3.30.930.10">
    <property type="entry name" value="Bira Bifunctional Protein, Domain 2"/>
    <property type="match status" value="1"/>
</dbReference>
<dbReference type="GO" id="GO:0006427">
    <property type="term" value="P:histidyl-tRNA aminoacylation"/>
    <property type="evidence" value="ECO:0007669"/>
    <property type="project" value="TreeGrafter"/>
</dbReference>
<dbReference type="Proteomes" id="UP000230837">
    <property type="component" value="Unassembled WGS sequence"/>
</dbReference>
<dbReference type="PANTHER" id="PTHR43707:SF1">
    <property type="entry name" value="HISTIDINE--TRNA LIGASE, MITOCHONDRIAL-RELATED"/>
    <property type="match status" value="1"/>
</dbReference>
<dbReference type="PANTHER" id="PTHR43707">
    <property type="entry name" value="HISTIDYL-TRNA SYNTHETASE"/>
    <property type="match status" value="1"/>
</dbReference>
<name>A0A2M7IP20_9BACT</name>
<dbReference type="SUPFAM" id="SSF55681">
    <property type="entry name" value="Class II aaRS and biotin synthetases"/>
    <property type="match status" value="1"/>
</dbReference>
<dbReference type="EMBL" id="PFHR01000095">
    <property type="protein sequence ID" value="PIW97047.1"/>
    <property type="molecule type" value="Genomic_DNA"/>
</dbReference>
<dbReference type="Pfam" id="PF13393">
    <property type="entry name" value="tRNA-synt_His"/>
    <property type="match status" value="1"/>
</dbReference>
<accession>A0A2M7IP20</accession>
<dbReference type="InterPro" id="IPR006195">
    <property type="entry name" value="aa-tRNA-synth_II"/>
</dbReference>
<dbReference type="CDD" id="cd00773">
    <property type="entry name" value="HisRS-like_core"/>
    <property type="match status" value="1"/>
</dbReference>
<gene>
    <name evidence="2" type="ORF">COZ82_01725</name>
</gene>
<dbReference type="AlphaFoldDB" id="A0A2M7IP20"/>
<dbReference type="PROSITE" id="PS50862">
    <property type="entry name" value="AA_TRNA_LIGASE_II"/>
    <property type="match status" value="1"/>
</dbReference>
<dbReference type="InterPro" id="IPR045864">
    <property type="entry name" value="aa-tRNA-synth_II/BPL/LPL"/>
</dbReference>